<reference evidence="2" key="1">
    <citation type="journal article" date="2022" name="Mol. Ecol. Resour.">
        <title>The genomes of chicory, endive, great burdock and yacon provide insights into Asteraceae palaeo-polyploidization history and plant inulin production.</title>
        <authorList>
            <person name="Fan W."/>
            <person name="Wang S."/>
            <person name="Wang H."/>
            <person name="Wang A."/>
            <person name="Jiang F."/>
            <person name="Liu H."/>
            <person name="Zhao H."/>
            <person name="Xu D."/>
            <person name="Zhang Y."/>
        </authorList>
    </citation>
    <scope>NUCLEOTIDE SEQUENCE [LARGE SCALE GENOMIC DNA]</scope>
    <source>
        <strain evidence="2">cv. Yunnan</strain>
    </source>
</reference>
<accession>A0ACB9JJG2</accession>
<protein>
    <submittedName>
        <fullName evidence="1">Uncharacterized protein</fullName>
    </submittedName>
</protein>
<proteinExistence type="predicted"/>
<sequence>MLDLNPKFHNTLNQNPNPNHANYRHRFNGGAGGVQFRLETMEEDSDICSPPLWRSLSPPDSPVRFPNSRALSPASRAQAIARGQREMMEMVESMPETSYELSLKDIVEQRREFTDVSVDETQSVEDGERRLILDGGQQSQRRRKSKKGSVRRQESSKTGRIIVKNGSMNHNKGLLINMFFPFSIGSKKTTKMNSFNHGAGVKSSPKMELLEKSGGGGDRRDWWKKFTESGISDSSGITSSSGGESTGRSGSSGSSGSSTAGSLRNNSDRRKNGCTQGCWSLFPNRKKKS</sequence>
<dbReference type="Proteomes" id="UP001056120">
    <property type="component" value="Linkage Group LG04"/>
</dbReference>
<name>A0ACB9JJG2_9ASTR</name>
<reference evidence="1 2" key="2">
    <citation type="journal article" date="2022" name="Mol. Ecol. Resour.">
        <title>The genomes of chicory, endive, great burdock and yacon provide insights into Asteraceae paleo-polyploidization history and plant inulin production.</title>
        <authorList>
            <person name="Fan W."/>
            <person name="Wang S."/>
            <person name="Wang H."/>
            <person name="Wang A."/>
            <person name="Jiang F."/>
            <person name="Liu H."/>
            <person name="Zhao H."/>
            <person name="Xu D."/>
            <person name="Zhang Y."/>
        </authorList>
    </citation>
    <scope>NUCLEOTIDE SEQUENCE [LARGE SCALE GENOMIC DNA]</scope>
    <source>
        <strain evidence="2">cv. Yunnan</strain>
        <tissue evidence="1">Leaves</tissue>
    </source>
</reference>
<keyword evidence="2" id="KW-1185">Reference proteome</keyword>
<evidence type="ECO:0000313" key="2">
    <source>
        <dbReference type="Proteomes" id="UP001056120"/>
    </source>
</evidence>
<dbReference type="EMBL" id="CM042021">
    <property type="protein sequence ID" value="KAI3820078.1"/>
    <property type="molecule type" value="Genomic_DNA"/>
</dbReference>
<organism evidence="1 2">
    <name type="scientific">Smallanthus sonchifolius</name>
    <dbReference type="NCBI Taxonomy" id="185202"/>
    <lineage>
        <taxon>Eukaryota</taxon>
        <taxon>Viridiplantae</taxon>
        <taxon>Streptophyta</taxon>
        <taxon>Embryophyta</taxon>
        <taxon>Tracheophyta</taxon>
        <taxon>Spermatophyta</taxon>
        <taxon>Magnoliopsida</taxon>
        <taxon>eudicotyledons</taxon>
        <taxon>Gunneridae</taxon>
        <taxon>Pentapetalae</taxon>
        <taxon>asterids</taxon>
        <taxon>campanulids</taxon>
        <taxon>Asterales</taxon>
        <taxon>Asteraceae</taxon>
        <taxon>Asteroideae</taxon>
        <taxon>Heliantheae alliance</taxon>
        <taxon>Millerieae</taxon>
        <taxon>Smallanthus</taxon>
    </lineage>
</organism>
<gene>
    <name evidence="1" type="ORF">L1987_13934</name>
</gene>
<evidence type="ECO:0000313" key="1">
    <source>
        <dbReference type="EMBL" id="KAI3820078.1"/>
    </source>
</evidence>
<comment type="caution">
    <text evidence="1">The sequence shown here is derived from an EMBL/GenBank/DDBJ whole genome shotgun (WGS) entry which is preliminary data.</text>
</comment>